<keyword evidence="1" id="KW-0378">Hydrolase</keyword>
<dbReference type="PANTHER" id="PTHR43235">
    <property type="entry name" value="GLUTAMINE AMIDOTRANSFERASE PB2B2.05-RELATED"/>
    <property type="match status" value="1"/>
</dbReference>
<dbReference type="CDD" id="cd01745">
    <property type="entry name" value="GATase1_2"/>
    <property type="match status" value="1"/>
</dbReference>
<organism evidence="1 2">
    <name type="scientific">Ferrimicrobium acidiphilum</name>
    <dbReference type="NCBI Taxonomy" id="121039"/>
    <lineage>
        <taxon>Bacteria</taxon>
        <taxon>Bacillati</taxon>
        <taxon>Actinomycetota</taxon>
        <taxon>Acidimicrobiia</taxon>
        <taxon>Acidimicrobiales</taxon>
        <taxon>Acidimicrobiaceae</taxon>
        <taxon>Ferrimicrobium</taxon>
    </lineage>
</organism>
<protein>
    <submittedName>
        <fullName evidence="1">Gamma-glutamyl-gamma-aminobutyrate hydrolase family protein</fullName>
    </submittedName>
</protein>
<dbReference type="SUPFAM" id="SSF52317">
    <property type="entry name" value="Class I glutamine amidotransferase-like"/>
    <property type="match status" value="1"/>
</dbReference>
<name>A0ABV3Y532_9ACTN</name>
<dbReference type="PROSITE" id="PS51273">
    <property type="entry name" value="GATASE_TYPE_1"/>
    <property type="match status" value="1"/>
</dbReference>
<dbReference type="InterPro" id="IPR044668">
    <property type="entry name" value="PuuD-like"/>
</dbReference>
<proteinExistence type="predicted"/>
<dbReference type="GO" id="GO:0016787">
    <property type="term" value="F:hydrolase activity"/>
    <property type="evidence" value="ECO:0007669"/>
    <property type="project" value="UniProtKB-KW"/>
</dbReference>
<dbReference type="EMBL" id="JBFSHR010000072">
    <property type="protein sequence ID" value="MEX6430682.1"/>
    <property type="molecule type" value="Genomic_DNA"/>
</dbReference>
<evidence type="ECO:0000313" key="2">
    <source>
        <dbReference type="Proteomes" id="UP001560267"/>
    </source>
</evidence>
<dbReference type="PANTHER" id="PTHR43235:SF1">
    <property type="entry name" value="GLUTAMINE AMIDOTRANSFERASE PB2B2.05-RELATED"/>
    <property type="match status" value="1"/>
</dbReference>
<dbReference type="RefSeq" id="WP_276945207.1">
    <property type="nucleotide sequence ID" value="NZ_DAHZQU010000145.1"/>
</dbReference>
<sequence length="235" mass="25121">MIKSPVIGVTTYRERAMYGQWDNVAVLLPEAYVSSIRAVGGVPVLLPPEPGTGVELVERLDGLVLAGGADVSPDRYNAIKDVATGEARIDRDGFELELIQLAWERALPTLAICRGLQILNVARGGTLVQHLPDLLGHEQHDPVSGGFGSHGVRTQPGTLLAKAIGDGVESVPTHHHQAVDSLGVGLVASGWSEDGTIEAIEDPSQDFLLGVQWHPEVMDEHDLFRALVRASQGAR</sequence>
<gene>
    <name evidence="1" type="ORF">AB6A68_12680</name>
</gene>
<dbReference type="InterPro" id="IPR029062">
    <property type="entry name" value="Class_I_gatase-like"/>
</dbReference>
<dbReference type="InterPro" id="IPR011697">
    <property type="entry name" value="Peptidase_C26"/>
</dbReference>
<dbReference type="Gene3D" id="3.40.50.880">
    <property type="match status" value="1"/>
</dbReference>
<keyword evidence="2" id="KW-1185">Reference proteome</keyword>
<dbReference type="Pfam" id="PF07722">
    <property type="entry name" value="Peptidase_C26"/>
    <property type="match status" value="1"/>
</dbReference>
<accession>A0ABV3Y532</accession>
<dbReference type="Proteomes" id="UP001560267">
    <property type="component" value="Unassembled WGS sequence"/>
</dbReference>
<reference evidence="1 2" key="1">
    <citation type="submission" date="2024-07" db="EMBL/GenBank/DDBJ databases">
        <title>Draft Genome Sequence of Ferrimicrobium acidiphilum Strain YE2023, Isolated from a Pulp of Bioleach Reactor.</title>
        <authorList>
            <person name="Elkina Y.A."/>
            <person name="Bulaeva A.G."/>
            <person name="Beletsky A.V."/>
            <person name="Mardanov A.V."/>
        </authorList>
    </citation>
    <scope>NUCLEOTIDE SEQUENCE [LARGE SCALE GENOMIC DNA]</scope>
    <source>
        <strain evidence="1 2">YE2023</strain>
    </source>
</reference>
<evidence type="ECO:0000313" key="1">
    <source>
        <dbReference type="EMBL" id="MEX6430682.1"/>
    </source>
</evidence>
<comment type="caution">
    <text evidence="1">The sequence shown here is derived from an EMBL/GenBank/DDBJ whole genome shotgun (WGS) entry which is preliminary data.</text>
</comment>